<dbReference type="Proteomes" id="UP001379533">
    <property type="component" value="Chromosome"/>
</dbReference>
<evidence type="ECO:0000313" key="3">
    <source>
        <dbReference type="Proteomes" id="UP001379533"/>
    </source>
</evidence>
<feature type="domain" description="N-acetyltransferase" evidence="1">
    <location>
        <begin position="29"/>
        <end position="177"/>
    </location>
</feature>
<dbReference type="SUPFAM" id="SSF55729">
    <property type="entry name" value="Acyl-CoA N-acyltransferases (Nat)"/>
    <property type="match status" value="1"/>
</dbReference>
<dbReference type="RefSeq" id="WP_394842924.1">
    <property type="nucleotide sequence ID" value="NZ_CP089982.1"/>
</dbReference>
<evidence type="ECO:0000259" key="1">
    <source>
        <dbReference type="PROSITE" id="PS51186"/>
    </source>
</evidence>
<sequence>MHELRRARASPATRELPMVSGMSCPTIEVWYRPTDAHAIDVAPGFTSIAKTERLMATIEHCLAIGSVVVAALEDRTLVGYATLVPSAAAVEDRWRDVPDLWELGAIEVAEDARRQHVGTMLVDALQRALPLPSLVVFARGIVDHWAYERGGVTPTRYRGLLLSLLGRAGFSLRLTADPEVGDTR</sequence>
<proteinExistence type="predicted"/>
<dbReference type="InterPro" id="IPR000182">
    <property type="entry name" value="GNAT_dom"/>
</dbReference>
<dbReference type="Gene3D" id="3.40.630.30">
    <property type="match status" value="1"/>
</dbReference>
<dbReference type="CDD" id="cd04301">
    <property type="entry name" value="NAT_SF"/>
    <property type="match status" value="1"/>
</dbReference>
<name>A0ABZ2K123_9BACT</name>
<dbReference type="InterPro" id="IPR016181">
    <property type="entry name" value="Acyl_CoA_acyltransferase"/>
</dbReference>
<evidence type="ECO:0000313" key="2">
    <source>
        <dbReference type="EMBL" id="WXA92307.1"/>
    </source>
</evidence>
<reference evidence="2 3" key="1">
    <citation type="submission" date="2021-12" db="EMBL/GenBank/DDBJ databases">
        <title>Discovery of the Pendulisporaceae a myxobacterial family with distinct sporulation behavior and unique specialized metabolism.</title>
        <authorList>
            <person name="Garcia R."/>
            <person name="Popoff A."/>
            <person name="Bader C.D."/>
            <person name="Loehr J."/>
            <person name="Walesch S."/>
            <person name="Walt C."/>
            <person name="Boldt J."/>
            <person name="Bunk B."/>
            <person name="Haeckl F.J.F.P.J."/>
            <person name="Gunesch A.P."/>
            <person name="Birkelbach J."/>
            <person name="Nuebel U."/>
            <person name="Pietschmann T."/>
            <person name="Bach T."/>
            <person name="Mueller R."/>
        </authorList>
    </citation>
    <scope>NUCLEOTIDE SEQUENCE [LARGE SCALE GENOMIC DNA]</scope>
    <source>
        <strain evidence="2 3">MSr12523</strain>
    </source>
</reference>
<keyword evidence="3" id="KW-1185">Reference proteome</keyword>
<protein>
    <submittedName>
        <fullName evidence="2">GNAT family N-acetyltransferase</fullName>
    </submittedName>
</protein>
<dbReference type="PROSITE" id="PS51186">
    <property type="entry name" value="GNAT"/>
    <property type="match status" value="1"/>
</dbReference>
<accession>A0ABZ2K123</accession>
<gene>
    <name evidence="2" type="ORF">LZC95_38360</name>
</gene>
<dbReference type="EMBL" id="CP089982">
    <property type="protein sequence ID" value="WXA92307.1"/>
    <property type="molecule type" value="Genomic_DNA"/>
</dbReference>
<organism evidence="2 3">
    <name type="scientific">Pendulispora brunnea</name>
    <dbReference type="NCBI Taxonomy" id="2905690"/>
    <lineage>
        <taxon>Bacteria</taxon>
        <taxon>Pseudomonadati</taxon>
        <taxon>Myxococcota</taxon>
        <taxon>Myxococcia</taxon>
        <taxon>Myxococcales</taxon>
        <taxon>Sorangiineae</taxon>
        <taxon>Pendulisporaceae</taxon>
        <taxon>Pendulispora</taxon>
    </lineage>
</organism>
<dbReference type="Pfam" id="PF00583">
    <property type="entry name" value="Acetyltransf_1"/>
    <property type="match status" value="1"/>
</dbReference>